<keyword evidence="1 2" id="KW-0728">SH3 domain</keyword>
<accession>A0A1X7V7K9</accession>
<dbReference type="KEGG" id="aqu:100639776"/>
<dbReference type="SUPFAM" id="SSF50044">
    <property type="entry name" value="SH3-domain"/>
    <property type="match status" value="1"/>
</dbReference>
<organism evidence="5">
    <name type="scientific">Amphimedon queenslandica</name>
    <name type="common">Sponge</name>
    <dbReference type="NCBI Taxonomy" id="400682"/>
    <lineage>
        <taxon>Eukaryota</taxon>
        <taxon>Metazoa</taxon>
        <taxon>Porifera</taxon>
        <taxon>Demospongiae</taxon>
        <taxon>Heteroscleromorpha</taxon>
        <taxon>Haplosclerida</taxon>
        <taxon>Niphatidae</taxon>
        <taxon>Amphimedon</taxon>
    </lineage>
</organism>
<dbReference type="InterPro" id="IPR001452">
    <property type="entry name" value="SH3_domain"/>
</dbReference>
<name>A0A1X7V7K9_AMPQE</name>
<dbReference type="EnsemblMetazoa" id="XM_003385297.2">
    <property type="protein sequence ID" value="XP_003385345.1"/>
    <property type="gene ID" value="LOC100639776"/>
</dbReference>
<evidence type="ECO:0000313" key="6">
    <source>
        <dbReference type="Proteomes" id="UP000007879"/>
    </source>
</evidence>
<reference evidence="5" key="2">
    <citation type="submission" date="2017-05" db="UniProtKB">
        <authorList>
            <consortium name="EnsemblMetazoa"/>
        </authorList>
    </citation>
    <scope>IDENTIFICATION</scope>
</reference>
<dbReference type="PROSITE" id="PS50002">
    <property type="entry name" value="SH3"/>
    <property type="match status" value="1"/>
</dbReference>
<gene>
    <name evidence="5" type="primary">100639776</name>
</gene>
<reference evidence="6" key="1">
    <citation type="journal article" date="2010" name="Nature">
        <title>The Amphimedon queenslandica genome and the evolution of animal complexity.</title>
        <authorList>
            <person name="Srivastava M."/>
            <person name="Simakov O."/>
            <person name="Chapman J."/>
            <person name="Fahey B."/>
            <person name="Gauthier M.E."/>
            <person name="Mitros T."/>
            <person name="Richards G.S."/>
            <person name="Conaco C."/>
            <person name="Dacre M."/>
            <person name="Hellsten U."/>
            <person name="Larroux C."/>
            <person name="Putnam N.H."/>
            <person name="Stanke M."/>
            <person name="Adamska M."/>
            <person name="Darling A."/>
            <person name="Degnan S.M."/>
            <person name="Oakley T.H."/>
            <person name="Plachetzki D.C."/>
            <person name="Zhai Y."/>
            <person name="Adamski M."/>
            <person name="Calcino A."/>
            <person name="Cummins S.F."/>
            <person name="Goodstein D.M."/>
            <person name="Harris C."/>
            <person name="Jackson D.J."/>
            <person name="Leys S.P."/>
            <person name="Shu S."/>
            <person name="Woodcroft B.J."/>
            <person name="Vervoort M."/>
            <person name="Kosik K.S."/>
            <person name="Manning G."/>
            <person name="Degnan B.M."/>
            <person name="Rokhsar D.S."/>
        </authorList>
    </citation>
    <scope>NUCLEOTIDE SEQUENCE [LARGE SCALE GENOMIC DNA]</scope>
</reference>
<dbReference type="CDD" id="cd00174">
    <property type="entry name" value="SH3"/>
    <property type="match status" value="1"/>
</dbReference>
<evidence type="ECO:0000256" key="1">
    <source>
        <dbReference type="ARBA" id="ARBA00022443"/>
    </source>
</evidence>
<dbReference type="SMART" id="SM00326">
    <property type="entry name" value="SH3"/>
    <property type="match status" value="1"/>
</dbReference>
<dbReference type="OrthoDB" id="10692107at2759"/>
<protein>
    <recommendedName>
        <fullName evidence="4">SH3 domain-containing protein</fullName>
    </recommendedName>
</protein>
<feature type="domain" description="SH3" evidence="4">
    <location>
        <begin position="729"/>
        <end position="788"/>
    </location>
</feature>
<evidence type="ECO:0000313" key="5">
    <source>
        <dbReference type="EnsemblMetazoa" id="Aqu2.1.36270_001"/>
    </source>
</evidence>
<dbReference type="InterPro" id="IPR036028">
    <property type="entry name" value="SH3-like_dom_sf"/>
</dbReference>
<sequence length="1005" mass="110248">MATAIESDGEQQQQINLETDKIQEEKRMISTLPGGIQSLETTAGGGGRRSGGGTHNGLSFHDLCCTSSTSCNNSTHQRRGVATKECNTTTMESTGGGNAFSQDSQTSCSSSSPMVPLLSEYYTHIIALQREMEQLPVPARDLRASLEEGECLIGSNEKQVLFRNITGDDNLSSLFSFLQDHSSWYNHFLLSHVATQLTTVGSSCQSLINQYNSLLDQYSEHKLLLLPAVSTGPQCPQGFEELRIFTSKPSKGYTLGDTLSFHELLSTVLGIRREFALLQGVVKEFKRGGGGGREESVFLFWIPSSVASVCLSTAAGNVYQLSSTGITRIEGKYGAAVTPPDGAAGIKEKLSFIPPFTRRFQTDSGFGETQGSVDNLLSSLSSPFPSTLNPSDDDVFITPIYSDTSSSNAATHYSIETSNVSSNSSIEIKYNNNINGATSCESINSITDLRASCSTPVLSPPPGYEDESESSSELSSLSVRGEVGGEGRRGENDNKGVIKIGQHTLKVIDSEILNELDRQNSNPLPSFDQDTASTQEGSSVKTPKTPVAKTLSTESAYVKMGSAQSHYVTQPLKAQLIKTSEATPTLNSQRQPRLQATPIKQAQYVIMPNMEVHGFAKRVLLRSDEAHPAMLHMISISTKSSNRGGNDILTVRPGQKLLARYIKDEYIIATDVATGRTGKVLYSSARLSRSYYGNNSKMSSLSYSSLFSLSTLNIKQIVDNQDSFRQFQPIKIDLIVIKDYISQDRDEMTVTIGNKLRLLYGDERWIYGSSLTGQTGFIPRSHCRLTRQSFSTLQKSGWLYSTNIQFQSDYKFNSSLPPPLSLLENPNLPQPRKKGEICSLLGNYTMPGTQQLVRKGCNVKIIYSELESHYFYVATISGLRFWVPAKFLTVAGKSFEIPKYLRRSSEDLRINTARLRPKPHTISGQEYRGKKVSFALQNQMTIITSARSSLCQSNPELSQEPQYSTIGQSAANGGSSATTNNTLPSFFYFDDNSPADHNCCKLFCF</sequence>
<feature type="compositionally biased region" description="Polar residues" evidence="3">
    <location>
        <begin position="519"/>
        <end position="542"/>
    </location>
</feature>
<evidence type="ECO:0000256" key="3">
    <source>
        <dbReference type="SAM" id="MobiDB-lite"/>
    </source>
</evidence>
<proteinExistence type="predicted"/>
<feature type="region of interest" description="Disordered" evidence="3">
    <location>
        <begin position="518"/>
        <end position="548"/>
    </location>
</feature>
<keyword evidence="6" id="KW-1185">Reference proteome</keyword>
<dbReference type="EnsemblMetazoa" id="Aqu2.1.36270_001">
    <property type="protein sequence ID" value="Aqu2.1.36270_001"/>
    <property type="gene ID" value="Aqu2.1.36270"/>
</dbReference>
<dbReference type="Pfam" id="PF07653">
    <property type="entry name" value="SH3_2"/>
    <property type="match status" value="1"/>
</dbReference>
<evidence type="ECO:0000259" key="4">
    <source>
        <dbReference type="PROSITE" id="PS50002"/>
    </source>
</evidence>
<dbReference type="InParanoid" id="A0A1X7V7K9"/>
<dbReference type="Proteomes" id="UP000007879">
    <property type="component" value="Unassembled WGS sequence"/>
</dbReference>
<dbReference type="Gene3D" id="2.30.30.40">
    <property type="entry name" value="SH3 Domains"/>
    <property type="match status" value="1"/>
</dbReference>
<feature type="region of interest" description="Disordered" evidence="3">
    <location>
        <begin position="457"/>
        <end position="495"/>
    </location>
</feature>
<evidence type="ECO:0000256" key="2">
    <source>
        <dbReference type="PROSITE-ProRule" id="PRU00192"/>
    </source>
</evidence>
<feature type="region of interest" description="Disordered" evidence="3">
    <location>
        <begin position="953"/>
        <end position="975"/>
    </location>
</feature>
<dbReference type="AlphaFoldDB" id="A0A1X7V7K9"/>
<feature type="compositionally biased region" description="Basic and acidic residues" evidence="3">
    <location>
        <begin position="483"/>
        <end position="495"/>
    </location>
</feature>
<feature type="compositionally biased region" description="Low complexity" evidence="3">
    <location>
        <begin position="471"/>
        <end position="481"/>
    </location>
</feature>